<keyword evidence="1" id="KW-0472">Membrane</keyword>
<feature type="transmembrane region" description="Helical" evidence="1">
    <location>
        <begin position="48"/>
        <end position="65"/>
    </location>
</feature>
<protein>
    <submittedName>
        <fullName evidence="2">DUF3017 domain-containing protein</fullName>
    </submittedName>
</protein>
<feature type="transmembrane region" description="Helical" evidence="1">
    <location>
        <begin position="9"/>
        <end position="28"/>
    </location>
</feature>
<gene>
    <name evidence="2" type="ORF">AAFP32_05165</name>
</gene>
<name>A0AAU7UNT8_9MICO</name>
<dbReference type="KEGG" id="bkr:AAFP32_05165"/>
<evidence type="ECO:0000256" key="1">
    <source>
        <dbReference type="SAM" id="Phobius"/>
    </source>
</evidence>
<keyword evidence="1" id="KW-1133">Transmembrane helix</keyword>
<dbReference type="EMBL" id="CP158281">
    <property type="protein sequence ID" value="XBV90118.1"/>
    <property type="molecule type" value="Genomic_DNA"/>
</dbReference>
<keyword evidence="1" id="KW-0812">Transmembrane</keyword>
<accession>A0AAU7UNT8</accession>
<sequence>MIAAACTIIDFRLGAIVLAVVPAGLAMMRAMPDPWAEVWANRSKSVDVATGLFFALVLVALAFVVPESR</sequence>
<dbReference type="AlphaFoldDB" id="A0AAU7UNT8"/>
<reference evidence="2" key="1">
    <citation type="submission" date="2024-06" db="EMBL/GenBank/DDBJ databases">
        <title>Brevibacterium koreense sp. nov., isolated from jogae-jeotgal, a Korean fermented seafood.</title>
        <authorList>
            <person name="Whon T.W."/>
            <person name="Nam S."/>
            <person name="Kim Y."/>
        </authorList>
    </citation>
    <scope>NUCLEOTIDE SEQUENCE</scope>
    <source>
        <strain evidence="2">CBA3109</strain>
    </source>
</reference>
<organism evidence="2">
    <name type="scientific">Brevibacterium koreense</name>
    <dbReference type="NCBI Taxonomy" id="3140787"/>
    <lineage>
        <taxon>Bacteria</taxon>
        <taxon>Bacillati</taxon>
        <taxon>Actinomycetota</taxon>
        <taxon>Actinomycetes</taxon>
        <taxon>Micrococcales</taxon>
        <taxon>Brevibacteriaceae</taxon>
        <taxon>Brevibacterium</taxon>
    </lineage>
</organism>
<proteinExistence type="predicted"/>
<dbReference type="RefSeq" id="WP_233429528.1">
    <property type="nucleotide sequence ID" value="NZ_CP158281.1"/>
</dbReference>
<evidence type="ECO:0000313" key="2">
    <source>
        <dbReference type="EMBL" id="XBV90118.1"/>
    </source>
</evidence>